<dbReference type="AlphaFoldDB" id="A0AAJ6CH50"/>
<keyword evidence="2" id="KW-1185">Reference proteome</keyword>
<dbReference type="PANTHER" id="PTHR47938:SF35">
    <property type="entry name" value="PENTATRICOPEPTIDE REPEAT-CONTAINING PROTEIN 4, MITOCHONDRIAL-RELATED"/>
    <property type="match status" value="1"/>
</dbReference>
<organism evidence="1 2">
    <name type="scientific">Malassezia yamatoensis</name>
    <dbReference type="NCBI Taxonomy" id="253288"/>
    <lineage>
        <taxon>Eukaryota</taxon>
        <taxon>Fungi</taxon>
        <taxon>Dikarya</taxon>
        <taxon>Basidiomycota</taxon>
        <taxon>Ustilaginomycotina</taxon>
        <taxon>Malasseziomycetes</taxon>
        <taxon>Malasseziales</taxon>
        <taxon>Malasseziaceae</taxon>
        <taxon>Malassezia</taxon>
    </lineage>
</organism>
<dbReference type="NCBIfam" id="TIGR00756">
    <property type="entry name" value="PPR"/>
    <property type="match status" value="1"/>
</dbReference>
<protein>
    <submittedName>
        <fullName evidence="1">Uncharacterized protein</fullName>
    </submittedName>
</protein>
<name>A0AAJ6CH50_9BASI</name>
<dbReference type="InterPro" id="IPR002885">
    <property type="entry name" value="PPR_rpt"/>
</dbReference>
<dbReference type="InterPro" id="IPR011990">
    <property type="entry name" value="TPR-like_helical_dom_sf"/>
</dbReference>
<dbReference type="EMBL" id="CP119943">
    <property type="protein sequence ID" value="WFC97451.1"/>
    <property type="molecule type" value="Genomic_DNA"/>
</dbReference>
<proteinExistence type="predicted"/>
<sequence>MQIRSCASLSSTDATLASQKRSGHLAELYSALRRADPFSVFDTFLHITKGGEPLAAAEYRHIVQVMLQARPQTRQTTDQILVLIEHVKRTQRMYSKATSPSDRLIARDLSLLLQDAYLWNALLSSARGRQKHLPLQALAEVLDLFVAAEHATNDLDLSVQNILSNGTGSRPKFPDTISYNILLHSIARSVPKEVGRQRTLPSSLSGIRREIQLARYTRKDAQALFFQIWQTLQHEGKPTPISWAIRVFFLVKTGQITSAQEALRESIRENNCSATAITTLLDAYAQNHRADPKMPEQLASIYTLLRSNTTLDEHPRPGHSEEDNSALRLILGLEQIPANIVPERGTYAVLIRCFTQADDLNRALQVLHDMVMAPNPASVRGQEIERDSDQNQQYVNAQGSGMAPSADIYHSFFLAFARRGTPASVKTRGDSALAWEWSIKTNNSWNVTALAQLFEGYLRVHPKDTPPFRSKPRQSNGFRAPAPNVKQLNTVLLALCKVGQDHAAWVEMQWARLAEKFGDEAYWYSFHTNQQINRVLEELRNGTDPQAINIDLR</sequence>
<evidence type="ECO:0000313" key="2">
    <source>
        <dbReference type="Proteomes" id="UP001219567"/>
    </source>
</evidence>
<dbReference type="Proteomes" id="UP001219567">
    <property type="component" value="Chromosome 1"/>
</dbReference>
<dbReference type="Gene3D" id="1.25.40.10">
    <property type="entry name" value="Tetratricopeptide repeat domain"/>
    <property type="match status" value="1"/>
</dbReference>
<dbReference type="GO" id="GO:0003729">
    <property type="term" value="F:mRNA binding"/>
    <property type="evidence" value="ECO:0007669"/>
    <property type="project" value="TreeGrafter"/>
</dbReference>
<gene>
    <name evidence="1" type="ORF">MYAM1_000165</name>
</gene>
<reference evidence="1 2" key="1">
    <citation type="submission" date="2023-03" db="EMBL/GenBank/DDBJ databases">
        <title>Mating type loci evolution in Malassezia.</title>
        <authorList>
            <person name="Coelho M.A."/>
        </authorList>
    </citation>
    <scope>NUCLEOTIDE SEQUENCE [LARGE SCALE GENOMIC DNA]</scope>
    <source>
        <strain evidence="1 2">CBS 9725</strain>
    </source>
</reference>
<dbReference type="PANTHER" id="PTHR47938">
    <property type="entry name" value="RESPIRATORY COMPLEX I CHAPERONE (CIA84), PUTATIVE (AFU_ORTHOLOGUE AFUA_2G06020)-RELATED"/>
    <property type="match status" value="1"/>
</dbReference>
<evidence type="ECO:0000313" key="1">
    <source>
        <dbReference type="EMBL" id="WFC97451.1"/>
    </source>
</evidence>
<accession>A0AAJ6CH50</accession>